<feature type="domain" description="Secretion system C-terminal sorting" evidence="4">
    <location>
        <begin position="1047"/>
        <end position="1120"/>
    </location>
</feature>
<organism evidence="5 6">
    <name type="scientific">Flavobacterium amnicola</name>
    <dbReference type="NCBI Taxonomy" id="2506422"/>
    <lineage>
        <taxon>Bacteria</taxon>
        <taxon>Pseudomonadati</taxon>
        <taxon>Bacteroidota</taxon>
        <taxon>Flavobacteriia</taxon>
        <taxon>Flavobacteriales</taxon>
        <taxon>Flavobacteriaceae</taxon>
        <taxon>Flavobacterium</taxon>
    </lineage>
</organism>
<proteinExistence type="predicted"/>
<evidence type="ECO:0000259" key="3">
    <source>
        <dbReference type="Pfam" id="PF02225"/>
    </source>
</evidence>
<dbReference type="Gene3D" id="2.130.10.10">
    <property type="entry name" value="YVTN repeat-like/Quinoprotein amine dehydrogenase"/>
    <property type="match status" value="3"/>
</dbReference>
<dbReference type="Pfam" id="PF18962">
    <property type="entry name" value="Por_Secre_tail"/>
    <property type="match status" value="1"/>
</dbReference>
<evidence type="ECO:0000256" key="1">
    <source>
        <dbReference type="ARBA" id="ARBA00022729"/>
    </source>
</evidence>
<evidence type="ECO:0000259" key="4">
    <source>
        <dbReference type="Pfam" id="PF18962"/>
    </source>
</evidence>
<dbReference type="InterPro" id="IPR003137">
    <property type="entry name" value="PA_domain"/>
</dbReference>
<keyword evidence="2" id="KW-0325">Glycoprotein</keyword>
<dbReference type="AlphaFoldDB" id="A0A4Q1K627"/>
<dbReference type="PANTHER" id="PTHR22702">
    <property type="entry name" value="PROTEASE-ASSOCIATED DOMAIN-CONTAINING PROTEIN"/>
    <property type="match status" value="1"/>
</dbReference>
<dbReference type="NCBIfam" id="TIGR04183">
    <property type="entry name" value="Por_Secre_tail"/>
    <property type="match status" value="1"/>
</dbReference>
<dbReference type="InterPro" id="IPR015943">
    <property type="entry name" value="WD40/YVTN_repeat-like_dom_sf"/>
</dbReference>
<keyword evidence="6" id="KW-1185">Reference proteome</keyword>
<name>A0A4Q1K627_9FLAO</name>
<dbReference type="Gene3D" id="3.50.30.30">
    <property type="match status" value="1"/>
</dbReference>
<reference evidence="6" key="1">
    <citation type="submission" date="2019-01" db="EMBL/GenBank/DDBJ databases">
        <title>Cytophagaceae bacterium strain CAR-16.</title>
        <authorList>
            <person name="Chen W.-M."/>
        </authorList>
    </citation>
    <scope>NUCLEOTIDE SEQUENCE [LARGE SCALE GENOMIC DNA]</scope>
    <source>
        <strain evidence="6">LLJ-11</strain>
    </source>
</reference>
<gene>
    <name evidence="5" type="ORF">EQG63_04835</name>
</gene>
<sequence length="1121" mass="119267">MKRNLLSMIIALLVFVTGYSQEKQEPITKKTKNNKEVVVSNGNLTKQQAAELRKKHANHLAKSPINKNFYLSKSERKAAGIPPNKYMEQQYLLKMDPNTGRPSAENLQIIRQQLEKERALAAQNRIPGDAVGNAWIERGPNNVGGRTRAIMYDPVVGGNAVVAGGVSGGLWKNADITSTGVWTRVSTFPEHVNVQNITVDPNNSSIWYVGTGETYVGGDVNGNGAWKTTDAGATWTQIYGGGTTTTTQSNSFNLEVTGSTNPALNRGYGTVVATAFGPALTNMTYPLALMDDATAPITDACEAVVGTPYTNKIVLIRRGSCSFESKVVKAQNAGARAVIIMNNVPGGPVGMAEDAAETATIPCVMISMEDGDLLEANFTGNATLRPTGVGEFTGKVVSGIQLINDIVIKNNGGNSDIYMAVSDGLYSNARANNLFGTGSYGLYKSTNGGTTWTALTLPVAPSGNRTCPNDIEISTNGDIWVSSRDSWTFGDGGGKVFRSQNNGTSFQQVYSVTANGGGSRVELEPSISDQNTMYILSELNQADAAAPTIEVQLLRSVNATAASPTFTAMALPAGNETRETTYGFTGQQAFYDLMIECDPTNPEILYVGGIDLYRSANAKTGATVTWTAISDWTANVHSDQHALTFKPGSPNTGLFGNDGGVYYGSSLSTVGNAVARNNGFNVTQFVGVAVQPNGVTGAAGDFFVAGAQDNGSQYYSGSTTAATSTTGASAGVNGTFEVQGGDGGKPVFSQDSDKYYITNYVYNNTIRFRTIGSATTRTLNGLVAADQDMGLFYPAMTLDNTNDILYSDFTGGTPVSYQVRRYTSIKSGTVTRTNLNYPTLLNSYPTAIIPGKVTPTTLYIGTMNSRLLKLTSANTVTAANSTNGVGWSNISGPSFVGSISDIEFGANDNQIFVTMYNYGVNNIWYTPNGGTNWYRIEGDLPDLPVNSILQNPLNSAELMIGTDLGVWYTNTFNPAGSADQALAWRQSYNGMSSVSVVDLDLQANLPAAPTAYNVYAATYGRGVFSGPLTNTILSVDENDVVAKTIAVYPTVNNGNVTISADKSYGKTTLELFDITGKIVYTNTIELDANSDEVNFGTLSAGNYILKMSGADFKTTKRLIIQ</sequence>
<evidence type="ECO:0000313" key="5">
    <source>
        <dbReference type="EMBL" id="RXR21268.1"/>
    </source>
</evidence>
<dbReference type="Pfam" id="PF02225">
    <property type="entry name" value="PA"/>
    <property type="match status" value="1"/>
</dbReference>
<accession>A0A4Q1K627</accession>
<dbReference type="EMBL" id="SBKO01000001">
    <property type="protein sequence ID" value="RXR21268.1"/>
    <property type="molecule type" value="Genomic_DNA"/>
</dbReference>
<evidence type="ECO:0000313" key="6">
    <source>
        <dbReference type="Proteomes" id="UP000290283"/>
    </source>
</evidence>
<dbReference type="RefSeq" id="WP_129434979.1">
    <property type="nucleotide sequence ID" value="NZ_SBKO01000001.1"/>
</dbReference>
<keyword evidence="1" id="KW-0732">Signal</keyword>
<feature type="domain" description="PA" evidence="3">
    <location>
        <begin position="297"/>
        <end position="374"/>
    </location>
</feature>
<dbReference type="InterPro" id="IPR026444">
    <property type="entry name" value="Secre_tail"/>
</dbReference>
<dbReference type="CDD" id="cd04818">
    <property type="entry name" value="PA_subtilisin_1"/>
    <property type="match status" value="1"/>
</dbReference>
<evidence type="ECO:0000256" key="2">
    <source>
        <dbReference type="ARBA" id="ARBA00023180"/>
    </source>
</evidence>
<protein>
    <submittedName>
        <fullName evidence="5">T9SS type A sorting domain-containing protein</fullName>
    </submittedName>
</protein>
<dbReference type="OrthoDB" id="9757947at2"/>
<dbReference type="PANTHER" id="PTHR22702:SF1">
    <property type="entry name" value="PROTEASE-ASSOCIATED DOMAIN-CONTAINING PROTEIN 1"/>
    <property type="match status" value="1"/>
</dbReference>
<dbReference type="Proteomes" id="UP000290283">
    <property type="component" value="Unassembled WGS sequence"/>
</dbReference>
<dbReference type="SUPFAM" id="SSF52025">
    <property type="entry name" value="PA domain"/>
    <property type="match status" value="1"/>
</dbReference>
<dbReference type="InterPro" id="IPR046450">
    <property type="entry name" value="PA_dom_sf"/>
</dbReference>
<dbReference type="SUPFAM" id="SSF110296">
    <property type="entry name" value="Oligoxyloglucan reducing end-specific cellobiohydrolase"/>
    <property type="match status" value="2"/>
</dbReference>
<comment type="caution">
    <text evidence="5">The sequence shown here is derived from an EMBL/GenBank/DDBJ whole genome shotgun (WGS) entry which is preliminary data.</text>
</comment>